<dbReference type="Pfam" id="PF02561">
    <property type="entry name" value="FliS"/>
    <property type="match status" value="1"/>
</dbReference>
<sequence>MSGNPYQKYKEEAVMTMTPGEMLLLLYDELLKRLTLAELHLNKENFNEFEKQVTRSEEIVRYLKETLDFQYPISRELYQMYDFFLVELSRAHASRKKELLQEVRRLAQELREAFGEAEKKVSE</sequence>
<evidence type="ECO:0000256" key="1">
    <source>
        <dbReference type="ARBA" id="ARBA00004514"/>
    </source>
</evidence>
<keyword evidence="3" id="KW-0963">Cytoplasm</keyword>
<accession>A0A923LIG7</accession>
<dbReference type="EMBL" id="JACOPF010000002">
    <property type="protein sequence ID" value="MBC5689365.1"/>
    <property type="molecule type" value="Genomic_DNA"/>
</dbReference>
<evidence type="ECO:0000256" key="5">
    <source>
        <dbReference type="ARBA" id="ARBA00023186"/>
    </source>
</evidence>
<evidence type="ECO:0000256" key="2">
    <source>
        <dbReference type="ARBA" id="ARBA00008787"/>
    </source>
</evidence>
<keyword evidence="4" id="KW-1005">Bacterial flagellum biogenesis</keyword>
<evidence type="ECO:0000313" key="8">
    <source>
        <dbReference type="Proteomes" id="UP000652477"/>
    </source>
</evidence>
<reference evidence="7" key="1">
    <citation type="submission" date="2020-08" db="EMBL/GenBank/DDBJ databases">
        <title>Genome public.</title>
        <authorList>
            <person name="Liu C."/>
            <person name="Sun Q."/>
        </authorList>
    </citation>
    <scope>NUCLEOTIDE SEQUENCE</scope>
    <source>
        <strain evidence="7">NSJ-55</strain>
    </source>
</reference>
<comment type="caution">
    <text evidence="7">The sequence shown here is derived from an EMBL/GenBank/DDBJ whole genome shotgun (WGS) entry which is preliminary data.</text>
</comment>
<dbReference type="Gene3D" id="1.20.120.340">
    <property type="entry name" value="Flagellar protein FliS"/>
    <property type="match status" value="1"/>
</dbReference>
<dbReference type="GO" id="GO:0044780">
    <property type="term" value="P:bacterial-type flagellum assembly"/>
    <property type="evidence" value="ECO:0007669"/>
    <property type="project" value="InterPro"/>
</dbReference>
<keyword evidence="7" id="KW-0966">Cell projection</keyword>
<dbReference type="RefSeq" id="WP_186876037.1">
    <property type="nucleotide sequence ID" value="NZ_JACOPF010000002.1"/>
</dbReference>
<name>A0A923LIG7_9FIRM</name>
<evidence type="ECO:0000256" key="3">
    <source>
        <dbReference type="ARBA" id="ARBA00022490"/>
    </source>
</evidence>
<dbReference type="GO" id="GO:0071973">
    <property type="term" value="P:bacterial-type flagellum-dependent cell motility"/>
    <property type="evidence" value="ECO:0007669"/>
    <property type="project" value="TreeGrafter"/>
</dbReference>
<dbReference type="PANTHER" id="PTHR34773:SF1">
    <property type="entry name" value="FLAGELLAR SECRETION CHAPERONE FLIS"/>
    <property type="match status" value="1"/>
</dbReference>
<keyword evidence="5" id="KW-0143">Chaperone</keyword>
<organism evidence="7 8">
    <name type="scientific">Mediterraneibacter hominis</name>
    <dbReference type="NCBI Taxonomy" id="2763054"/>
    <lineage>
        <taxon>Bacteria</taxon>
        <taxon>Bacillati</taxon>
        <taxon>Bacillota</taxon>
        <taxon>Clostridia</taxon>
        <taxon>Lachnospirales</taxon>
        <taxon>Lachnospiraceae</taxon>
        <taxon>Mediterraneibacter</taxon>
    </lineage>
</organism>
<keyword evidence="7" id="KW-0969">Cilium</keyword>
<dbReference type="NCBIfam" id="TIGR00208">
    <property type="entry name" value="fliS"/>
    <property type="match status" value="1"/>
</dbReference>
<dbReference type="GO" id="GO:0005829">
    <property type="term" value="C:cytosol"/>
    <property type="evidence" value="ECO:0007669"/>
    <property type="project" value="UniProtKB-SubCell"/>
</dbReference>
<dbReference type="CDD" id="cd16098">
    <property type="entry name" value="FliS"/>
    <property type="match status" value="1"/>
</dbReference>
<keyword evidence="8" id="KW-1185">Reference proteome</keyword>
<dbReference type="InterPro" id="IPR036584">
    <property type="entry name" value="FliS_sf"/>
</dbReference>
<evidence type="ECO:0000256" key="4">
    <source>
        <dbReference type="ARBA" id="ARBA00022795"/>
    </source>
</evidence>
<dbReference type="Proteomes" id="UP000652477">
    <property type="component" value="Unassembled WGS sequence"/>
</dbReference>
<protein>
    <submittedName>
        <fullName evidence="7">Flagellar export chaperone FliS</fullName>
    </submittedName>
</protein>
<dbReference type="PANTHER" id="PTHR34773">
    <property type="entry name" value="FLAGELLAR SECRETION CHAPERONE FLIS"/>
    <property type="match status" value="1"/>
</dbReference>
<comment type="similarity">
    <text evidence="2">Belongs to the FliS family.</text>
</comment>
<dbReference type="AlphaFoldDB" id="A0A923LIG7"/>
<comment type="subcellular location">
    <subcellularLocation>
        <location evidence="1">Cytoplasm</location>
        <location evidence="1">Cytosol</location>
    </subcellularLocation>
</comment>
<proteinExistence type="inferred from homology"/>
<dbReference type="SUPFAM" id="SSF101116">
    <property type="entry name" value="Flagellar export chaperone FliS"/>
    <property type="match status" value="1"/>
</dbReference>
<keyword evidence="7" id="KW-0282">Flagellum</keyword>
<feature type="coiled-coil region" evidence="6">
    <location>
        <begin position="93"/>
        <end position="120"/>
    </location>
</feature>
<evidence type="ECO:0000313" key="7">
    <source>
        <dbReference type="EMBL" id="MBC5689365.1"/>
    </source>
</evidence>
<gene>
    <name evidence="7" type="primary">fliS</name>
    <name evidence="7" type="ORF">H8S37_10595</name>
</gene>
<evidence type="ECO:0000256" key="6">
    <source>
        <dbReference type="SAM" id="Coils"/>
    </source>
</evidence>
<dbReference type="InterPro" id="IPR003713">
    <property type="entry name" value="FliS"/>
</dbReference>
<keyword evidence="6" id="KW-0175">Coiled coil</keyword>